<comment type="caution">
    <text evidence="1">The sequence shown here is derived from an EMBL/GenBank/DDBJ whole genome shotgun (WGS) entry which is preliminary data.</text>
</comment>
<protein>
    <submittedName>
        <fullName evidence="1">Uncharacterized protein</fullName>
    </submittedName>
</protein>
<organism evidence="1 2">
    <name type="scientific">Melastoma candidum</name>
    <dbReference type="NCBI Taxonomy" id="119954"/>
    <lineage>
        <taxon>Eukaryota</taxon>
        <taxon>Viridiplantae</taxon>
        <taxon>Streptophyta</taxon>
        <taxon>Embryophyta</taxon>
        <taxon>Tracheophyta</taxon>
        <taxon>Spermatophyta</taxon>
        <taxon>Magnoliopsida</taxon>
        <taxon>eudicotyledons</taxon>
        <taxon>Gunneridae</taxon>
        <taxon>Pentapetalae</taxon>
        <taxon>rosids</taxon>
        <taxon>malvids</taxon>
        <taxon>Myrtales</taxon>
        <taxon>Melastomataceae</taxon>
        <taxon>Melastomatoideae</taxon>
        <taxon>Melastomateae</taxon>
        <taxon>Melastoma</taxon>
    </lineage>
</organism>
<gene>
    <name evidence="1" type="ORF">MLD38_029848</name>
</gene>
<evidence type="ECO:0000313" key="2">
    <source>
        <dbReference type="Proteomes" id="UP001057402"/>
    </source>
</evidence>
<evidence type="ECO:0000313" key="1">
    <source>
        <dbReference type="EMBL" id="KAI4331688.1"/>
    </source>
</evidence>
<accession>A0ACB9N5D2</accession>
<dbReference type="Proteomes" id="UP001057402">
    <property type="component" value="Chromosome 8"/>
</dbReference>
<proteinExistence type="predicted"/>
<reference evidence="2" key="1">
    <citation type="journal article" date="2023" name="Front. Plant Sci.">
        <title>Chromosomal-level genome assembly of Melastoma candidum provides insights into trichome evolution.</title>
        <authorList>
            <person name="Zhong Y."/>
            <person name="Wu W."/>
            <person name="Sun C."/>
            <person name="Zou P."/>
            <person name="Liu Y."/>
            <person name="Dai S."/>
            <person name="Zhou R."/>
        </authorList>
    </citation>
    <scope>NUCLEOTIDE SEQUENCE [LARGE SCALE GENOMIC DNA]</scope>
</reference>
<dbReference type="EMBL" id="CM042887">
    <property type="protein sequence ID" value="KAI4331688.1"/>
    <property type="molecule type" value="Genomic_DNA"/>
</dbReference>
<sequence>MSMEIRTKHYQAFPTVDEEFKPMARKSAKSQQNLKKLADQVKLPRGSEGVKYPGKSRVEGDWHSANAGQSLSSRLDVDPVPDARTSRQKSSHDLKNQKVKGDSMEIDELVKHMTHLPDYLQHTERRETVQEKALNVGVLDWRRLEKFTQKSKSWNVGSVLNADSLSGTALDCNEKINKTHKPLSKSYPGLPPMKGKHHRAASELGISSSEFRNCSGGSDEKAGEVNRRAKNRNEEGMTACVNAMHDMKIDSLNVYTASLSKIGQRQHSASLKEKGIIEDGGRSKRNIDPPTSGTKILEMDCIAKHSGTRRIRNSSSFETSPQGDCMKMSGQDITGAHQICSSGTNTKQLSSGVTATECRTTVRVSNCLDGASRVLKSGNQLPDSDNPQKNVADPRSSSKAGKFESVDQETAELAFQRGPPSRRFNLSGISRSFSYKEGKSSVGNISTDIPGRSGLIRSADFLLIKEKQSVPSKSRFSSLRRLFDPILKYKPATSNNCAEDAQLNLNSSIQSSLNCNESCPEKKPGLTFQALLQFAVLNEGPVLKFVVENNLQIFICSTKDLTSSGNCVSSKRAFNFYTLEENKRKGGSWVGQGYKTKSGDFVCSEVGHMSMTGLEKSTGHPVEREYVLFSSEMGNSGKENRFIDSAGRVEAAAIVSKVPMPACKHQNKYVDLVGGIVPGKRCTCEIAFNDYGSTTVIIPGAIHSLPDNGEPSPLISRWRSGGSCDCGGWDVGCKLNILSNKKVSCEPKPLKSCSTSKCFELILQGESHSNVPIFSLKPEKEGFYSVKFDSFISSLQAFSICVAFISSQVPSVPLNTSHFTRRKDSGELSSDQNTASMLPPAPKVEGPGKTPRPKHLPLTPLDRV</sequence>
<keyword evidence="2" id="KW-1185">Reference proteome</keyword>
<name>A0ACB9N5D2_9MYRT</name>